<feature type="compositionally biased region" description="Low complexity" evidence="1">
    <location>
        <begin position="54"/>
        <end position="79"/>
    </location>
</feature>
<feature type="compositionally biased region" description="Acidic residues" evidence="1">
    <location>
        <begin position="1"/>
        <end position="11"/>
    </location>
</feature>
<reference evidence="2 3" key="1">
    <citation type="submission" date="2019-10" db="EMBL/GenBank/DDBJ databases">
        <authorList>
            <person name="Palmer J.M."/>
        </authorList>
    </citation>
    <scope>NUCLEOTIDE SEQUENCE [LARGE SCALE GENOMIC DNA]</scope>
    <source>
        <strain evidence="2 3">TWF506</strain>
    </source>
</reference>
<comment type="caution">
    <text evidence="2">The sequence shown here is derived from an EMBL/GenBank/DDBJ whole genome shotgun (WGS) entry which is preliminary data.</text>
</comment>
<gene>
    <name evidence="2" type="ORF">TWF506_007854</name>
</gene>
<protein>
    <submittedName>
        <fullName evidence="2">Uncharacterized protein</fullName>
    </submittedName>
</protein>
<evidence type="ECO:0000313" key="3">
    <source>
        <dbReference type="Proteomes" id="UP001307849"/>
    </source>
</evidence>
<dbReference type="AlphaFoldDB" id="A0AAN8NL09"/>
<name>A0AAN8NL09_9PEZI</name>
<feature type="region of interest" description="Disordered" evidence="1">
    <location>
        <begin position="1"/>
        <end position="150"/>
    </location>
</feature>
<dbReference type="EMBL" id="JAVHJM010000004">
    <property type="protein sequence ID" value="KAK6515521.1"/>
    <property type="molecule type" value="Genomic_DNA"/>
</dbReference>
<dbReference type="Proteomes" id="UP001307849">
    <property type="component" value="Unassembled WGS sequence"/>
</dbReference>
<evidence type="ECO:0000256" key="1">
    <source>
        <dbReference type="SAM" id="MobiDB-lite"/>
    </source>
</evidence>
<evidence type="ECO:0000313" key="2">
    <source>
        <dbReference type="EMBL" id="KAK6515521.1"/>
    </source>
</evidence>
<organism evidence="2 3">
    <name type="scientific">Arthrobotrys conoides</name>
    <dbReference type="NCBI Taxonomy" id="74498"/>
    <lineage>
        <taxon>Eukaryota</taxon>
        <taxon>Fungi</taxon>
        <taxon>Dikarya</taxon>
        <taxon>Ascomycota</taxon>
        <taxon>Pezizomycotina</taxon>
        <taxon>Orbiliomycetes</taxon>
        <taxon>Orbiliales</taxon>
        <taxon>Orbiliaceae</taxon>
        <taxon>Arthrobotrys</taxon>
    </lineage>
</organism>
<keyword evidence="3" id="KW-1185">Reference proteome</keyword>
<proteinExistence type="predicted"/>
<feature type="compositionally biased region" description="Polar residues" evidence="1">
    <location>
        <begin position="39"/>
        <end position="48"/>
    </location>
</feature>
<sequence>MSQNLSDDEDMISSPSSPATPVHATANPHLPAHLDLKTPPQSQDNTPYASRIGTSSFPAPTSASTATLQTSTSTASATFHDMENSEMTGAGSGGAGSTTSANTTTATTTTAINTTAPPAPTSATISSVGNTGGTGSISGSSVATGGRRRQSQMTLAALQGSSNVSIMQSTETGVPMWLTKRGTEEVHNIEERLLDRGFSTHMYGSIFNDKDMSLK</sequence>
<accession>A0AAN8NL09</accession>
<feature type="compositionally biased region" description="Low complexity" evidence="1">
    <location>
        <begin position="97"/>
        <end position="129"/>
    </location>
</feature>